<evidence type="ECO:0000256" key="3">
    <source>
        <dbReference type="ARBA" id="ARBA00022777"/>
    </source>
</evidence>
<gene>
    <name evidence="9" type="ORF">DES53_10766</name>
</gene>
<dbReference type="PANTHER" id="PTHR43289:SF34">
    <property type="entry name" value="SERINE_THREONINE-PROTEIN KINASE YBDM-RELATED"/>
    <property type="match status" value="1"/>
</dbReference>
<evidence type="ECO:0000256" key="7">
    <source>
        <dbReference type="SAM" id="Phobius"/>
    </source>
</evidence>
<evidence type="ECO:0000313" key="9">
    <source>
        <dbReference type="EMBL" id="RBP41235.1"/>
    </source>
</evidence>
<keyword evidence="7" id="KW-0812">Transmembrane</keyword>
<evidence type="ECO:0000256" key="2">
    <source>
        <dbReference type="ARBA" id="ARBA00022741"/>
    </source>
</evidence>
<evidence type="ECO:0000313" key="10">
    <source>
        <dbReference type="Proteomes" id="UP000253426"/>
    </source>
</evidence>
<dbReference type="Proteomes" id="UP000253426">
    <property type="component" value="Unassembled WGS sequence"/>
</dbReference>
<dbReference type="RefSeq" id="WP_147263491.1">
    <property type="nucleotide sequence ID" value="NZ_QNRR01000007.1"/>
</dbReference>
<feature type="binding site" evidence="5">
    <location>
        <position position="49"/>
    </location>
    <ligand>
        <name>ATP</name>
        <dbReference type="ChEBI" id="CHEBI:30616"/>
    </ligand>
</feature>
<dbReference type="InterPro" id="IPR008271">
    <property type="entry name" value="Ser/Thr_kinase_AS"/>
</dbReference>
<keyword evidence="7" id="KW-1133">Transmembrane helix</keyword>
<dbReference type="AlphaFoldDB" id="A0A366HHC9"/>
<keyword evidence="9" id="KW-0723">Serine/threonine-protein kinase</keyword>
<keyword evidence="7" id="KW-0472">Membrane</keyword>
<dbReference type="GO" id="GO:0004674">
    <property type="term" value="F:protein serine/threonine kinase activity"/>
    <property type="evidence" value="ECO:0007669"/>
    <property type="project" value="UniProtKB-KW"/>
</dbReference>
<accession>A0A366HHC9</accession>
<feature type="region of interest" description="Disordered" evidence="6">
    <location>
        <begin position="298"/>
        <end position="350"/>
    </location>
</feature>
<evidence type="ECO:0000256" key="4">
    <source>
        <dbReference type="ARBA" id="ARBA00022840"/>
    </source>
</evidence>
<sequence length="401" mass="44265">MSAHEEFPLALPIGFRLDHYQIHRTLGVGNFGVTYQAHSHRFNLPCVIKELLPGDFATRSTPTQEIVPLSTSLMRGFKHCQQDFLREATILSRLNHPNVVKILDLFDRNGTSYYVMPFAHGITFEKYLEDRGPGAPPGESELLSLLHPLLDGLETVHGVGYLHRDIKPENILVLAGSSQPLLIDFGAARQLIANRSRQMDAVLTRGYAPFEQYGSSDKQGPYTDIYAVGASLYRAITGTPPPESIERLGENGDQYRPLAQRRELGAYSEKFRKAIDTALIVQAKLRPQTVAAWREFLPPAPATTSGNGTATGTLPPTKIPPTVGPPPLPPFTRPTQSPPPPPPPVRVPEVHPPVHEVSEILDTNWNGEPVRRSPVKWVLAALGMVVLLWGVIFLLLSLLVH</sequence>
<dbReference type="PANTHER" id="PTHR43289">
    <property type="entry name" value="MITOGEN-ACTIVATED PROTEIN KINASE KINASE KINASE 20-RELATED"/>
    <property type="match status" value="1"/>
</dbReference>
<dbReference type="OrthoDB" id="6111975at2"/>
<evidence type="ECO:0000256" key="6">
    <source>
        <dbReference type="SAM" id="MobiDB-lite"/>
    </source>
</evidence>
<comment type="caution">
    <text evidence="9">The sequence shown here is derived from an EMBL/GenBank/DDBJ whole genome shotgun (WGS) entry which is preliminary data.</text>
</comment>
<dbReference type="GO" id="GO:0005524">
    <property type="term" value="F:ATP binding"/>
    <property type="evidence" value="ECO:0007669"/>
    <property type="project" value="UniProtKB-UniRule"/>
</dbReference>
<evidence type="ECO:0000259" key="8">
    <source>
        <dbReference type="PROSITE" id="PS50011"/>
    </source>
</evidence>
<feature type="compositionally biased region" description="Pro residues" evidence="6">
    <location>
        <begin position="317"/>
        <end position="346"/>
    </location>
</feature>
<dbReference type="Gene3D" id="1.10.510.10">
    <property type="entry name" value="Transferase(Phosphotransferase) domain 1"/>
    <property type="match status" value="1"/>
</dbReference>
<feature type="compositionally biased region" description="Low complexity" evidence="6">
    <location>
        <begin position="302"/>
        <end position="316"/>
    </location>
</feature>
<feature type="transmembrane region" description="Helical" evidence="7">
    <location>
        <begin position="377"/>
        <end position="400"/>
    </location>
</feature>
<keyword evidence="1" id="KW-0808">Transferase</keyword>
<keyword evidence="3 9" id="KW-0418">Kinase</keyword>
<dbReference type="PROSITE" id="PS00107">
    <property type="entry name" value="PROTEIN_KINASE_ATP"/>
    <property type="match status" value="1"/>
</dbReference>
<keyword evidence="10" id="KW-1185">Reference proteome</keyword>
<dbReference type="InterPro" id="IPR017441">
    <property type="entry name" value="Protein_kinase_ATP_BS"/>
</dbReference>
<dbReference type="Pfam" id="PF00069">
    <property type="entry name" value="Pkinase"/>
    <property type="match status" value="1"/>
</dbReference>
<feature type="domain" description="Protein kinase" evidence="8">
    <location>
        <begin position="20"/>
        <end position="297"/>
    </location>
</feature>
<name>A0A366HHC9_9BACT</name>
<dbReference type="PROSITE" id="PS00108">
    <property type="entry name" value="PROTEIN_KINASE_ST"/>
    <property type="match status" value="1"/>
</dbReference>
<keyword evidence="4 5" id="KW-0067">ATP-binding</keyword>
<dbReference type="CDD" id="cd14014">
    <property type="entry name" value="STKc_PknB_like"/>
    <property type="match status" value="1"/>
</dbReference>
<protein>
    <submittedName>
        <fullName evidence="9">Serine/threonine protein kinase</fullName>
    </submittedName>
</protein>
<keyword evidence="2 5" id="KW-0547">Nucleotide-binding</keyword>
<dbReference type="PROSITE" id="PS50011">
    <property type="entry name" value="PROTEIN_KINASE_DOM"/>
    <property type="match status" value="1"/>
</dbReference>
<dbReference type="SMART" id="SM00220">
    <property type="entry name" value="S_TKc"/>
    <property type="match status" value="1"/>
</dbReference>
<dbReference type="SUPFAM" id="SSF56112">
    <property type="entry name" value="Protein kinase-like (PK-like)"/>
    <property type="match status" value="1"/>
</dbReference>
<evidence type="ECO:0000256" key="1">
    <source>
        <dbReference type="ARBA" id="ARBA00022679"/>
    </source>
</evidence>
<organism evidence="9 10">
    <name type="scientific">Roseimicrobium gellanilyticum</name>
    <dbReference type="NCBI Taxonomy" id="748857"/>
    <lineage>
        <taxon>Bacteria</taxon>
        <taxon>Pseudomonadati</taxon>
        <taxon>Verrucomicrobiota</taxon>
        <taxon>Verrucomicrobiia</taxon>
        <taxon>Verrucomicrobiales</taxon>
        <taxon>Verrucomicrobiaceae</taxon>
        <taxon>Roseimicrobium</taxon>
    </lineage>
</organism>
<reference evidence="9 10" key="1">
    <citation type="submission" date="2018-06" db="EMBL/GenBank/DDBJ databases">
        <title>Genomic Encyclopedia of Type Strains, Phase IV (KMG-IV): sequencing the most valuable type-strain genomes for metagenomic binning, comparative biology and taxonomic classification.</title>
        <authorList>
            <person name="Goeker M."/>
        </authorList>
    </citation>
    <scope>NUCLEOTIDE SEQUENCE [LARGE SCALE GENOMIC DNA]</scope>
    <source>
        <strain evidence="9 10">DSM 25532</strain>
    </source>
</reference>
<dbReference type="InterPro" id="IPR000719">
    <property type="entry name" value="Prot_kinase_dom"/>
</dbReference>
<evidence type="ECO:0000256" key="5">
    <source>
        <dbReference type="PROSITE-ProRule" id="PRU10141"/>
    </source>
</evidence>
<dbReference type="EMBL" id="QNRR01000007">
    <property type="protein sequence ID" value="RBP41235.1"/>
    <property type="molecule type" value="Genomic_DNA"/>
</dbReference>
<proteinExistence type="predicted"/>
<dbReference type="InterPro" id="IPR011009">
    <property type="entry name" value="Kinase-like_dom_sf"/>
</dbReference>